<evidence type="ECO:0000256" key="1">
    <source>
        <dbReference type="SAM" id="MobiDB-lite"/>
    </source>
</evidence>
<reference evidence="3 4" key="1">
    <citation type="submission" date="2024-01" db="EMBL/GenBank/DDBJ databases">
        <authorList>
            <person name="Allen C."/>
            <person name="Tagirdzhanova G."/>
        </authorList>
    </citation>
    <scope>NUCLEOTIDE SEQUENCE [LARGE SCALE GENOMIC DNA]</scope>
    <source>
        <strain evidence="3 4">CBS 119000</strain>
    </source>
</reference>
<proteinExistence type="predicted"/>
<dbReference type="EMBL" id="CAWUON010000007">
    <property type="protein sequence ID" value="CAK7264503.1"/>
    <property type="molecule type" value="Genomic_DNA"/>
</dbReference>
<evidence type="ECO:0000256" key="2">
    <source>
        <dbReference type="SAM" id="Phobius"/>
    </source>
</evidence>
<feature type="transmembrane region" description="Helical" evidence="2">
    <location>
        <begin position="88"/>
        <end position="111"/>
    </location>
</feature>
<keyword evidence="2" id="KW-0812">Transmembrane</keyword>
<gene>
    <name evidence="3" type="ORF">SEPCBS119000_001020</name>
</gene>
<feature type="region of interest" description="Disordered" evidence="1">
    <location>
        <begin position="50"/>
        <end position="85"/>
    </location>
</feature>
<accession>A0ABP0D8F7</accession>
<feature type="compositionally biased region" description="Polar residues" evidence="1">
    <location>
        <begin position="50"/>
        <end position="69"/>
    </location>
</feature>
<feature type="compositionally biased region" description="Polar residues" evidence="1">
    <location>
        <begin position="284"/>
        <end position="293"/>
    </location>
</feature>
<feature type="compositionally biased region" description="Basic and acidic residues" evidence="1">
    <location>
        <begin position="313"/>
        <end position="322"/>
    </location>
</feature>
<keyword evidence="2" id="KW-0472">Membrane</keyword>
<feature type="region of interest" description="Disordered" evidence="1">
    <location>
        <begin position="1"/>
        <end position="38"/>
    </location>
</feature>
<keyword evidence="2" id="KW-1133">Transmembrane helix</keyword>
<name>A0ABP0D8F7_9PEZI</name>
<evidence type="ECO:0000313" key="4">
    <source>
        <dbReference type="Proteomes" id="UP001642502"/>
    </source>
</evidence>
<sequence length="357" mass="36846">MTGPVQTVPTTTVSRPSTLSKTTTRTPTRPAHTALSSAAHSLTVSAVSIQPTSSIGTRPSSSKTGTISDESAVAHADDSSNGGKSVSVTGGVVGGLMGVLLVGAAIWFLLFRRLRRGSLHSALGRHGIGSSGGSGVQQCRPLHPSPKRSSPASFTSSFGSSVHKPLSISPPRLQSDTAAYRTDFIRKLPSSHESSEPASSACSTVGTADVSHLRAASTVSSLSCSQNSQCEFSPQPSLLPQPLFVTRPSPQKHGSVLVKPIRDMRNSTSRPQHPPRETDVLGTNVVSKMSSSPKAGGPLGASASSENSSGHAKLNEAHDGDSARMTTFTKLLQAAAMEPVIPAASQRAVPASAPPRR</sequence>
<organism evidence="3 4">
    <name type="scientific">Sporothrix epigloea</name>
    <dbReference type="NCBI Taxonomy" id="1892477"/>
    <lineage>
        <taxon>Eukaryota</taxon>
        <taxon>Fungi</taxon>
        <taxon>Dikarya</taxon>
        <taxon>Ascomycota</taxon>
        <taxon>Pezizomycotina</taxon>
        <taxon>Sordariomycetes</taxon>
        <taxon>Sordariomycetidae</taxon>
        <taxon>Ophiostomatales</taxon>
        <taxon>Ophiostomataceae</taxon>
        <taxon>Sporothrix</taxon>
    </lineage>
</organism>
<protein>
    <submittedName>
        <fullName evidence="3">Uncharacterized protein</fullName>
    </submittedName>
</protein>
<comment type="caution">
    <text evidence="3">The sequence shown here is derived from an EMBL/GenBank/DDBJ whole genome shotgun (WGS) entry which is preliminary data.</text>
</comment>
<dbReference type="Proteomes" id="UP001642502">
    <property type="component" value="Unassembled WGS sequence"/>
</dbReference>
<evidence type="ECO:0000313" key="3">
    <source>
        <dbReference type="EMBL" id="CAK7264503.1"/>
    </source>
</evidence>
<keyword evidence="4" id="KW-1185">Reference proteome</keyword>
<feature type="region of interest" description="Disordered" evidence="1">
    <location>
        <begin position="126"/>
        <end position="173"/>
    </location>
</feature>
<feature type="compositionally biased region" description="Low complexity" evidence="1">
    <location>
        <begin position="147"/>
        <end position="161"/>
    </location>
</feature>
<feature type="region of interest" description="Disordered" evidence="1">
    <location>
        <begin position="241"/>
        <end position="326"/>
    </location>
</feature>
<feature type="compositionally biased region" description="Gly residues" evidence="1">
    <location>
        <begin position="126"/>
        <end position="135"/>
    </location>
</feature>